<accession>A0ABY2BHD8</accession>
<proteinExistence type="predicted"/>
<organism evidence="1 2">
    <name type="scientific">Kribbella orskensis</name>
    <dbReference type="NCBI Taxonomy" id="2512216"/>
    <lineage>
        <taxon>Bacteria</taxon>
        <taxon>Bacillati</taxon>
        <taxon>Actinomycetota</taxon>
        <taxon>Actinomycetes</taxon>
        <taxon>Propionibacteriales</taxon>
        <taxon>Kribbellaceae</taxon>
        <taxon>Kribbella</taxon>
    </lineage>
</organism>
<evidence type="ECO:0000313" key="1">
    <source>
        <dbReference type="EMBL" id="TCO19567.1"/>
    </source>
</evidence>
<evidence type="ECO:0000313" key="2">
    <source>
        <dbReference type="Proteomes" id="UP000295818"/>
    </source>
</evidence>
<dbReference type="EMBL" id="SLWM01000010">
    <property type="protein sequence ID" value="TCO19567.1"/>
    <property type="molecule type" value="Genomic_DNA"/>
</dbReference>
<name>A0ABY2BHD8_9ACTN</name>
<keyword evidence="2" id="KW-1185">Reference proteome</keyword>
<sequence>MDLLTCFTTTLTCQVTTLAFSTYTFDRTPPRTTPFALPLGTEIIQAFG</sequence>
<reference evidence="1 2" key="1">
    <citation type="journal article" date="2015" name="Stand. Genomic Sci.">
        <title>Genomic Encyclopedia of Bacterial and Archaeal Type Strains, Phase III: the genomes of soil and plant-associated and newly described type strains.</title>
        <authorList>
            <person name="Whitman W.B."/>
            <person name="Woyke T."/>
            <person name="Klenk H.P."/>
            <person name="Zhou Y."/>
            <person name="Lilburn T.G."/>
            <person name="Beck B.J."/>
            <person name="De Vos P."/>
            <person name="Vandamme P."/>
            <person name="Eisen J.A."/>
            <person name="Garrity G."/>
            <person name="Hugenholtz P."/>
            <person name="Kyrpides N.C."/>
        </authorList>
    </citation>
    <scope>NUCLEOTIDE SEQUENCE [LARGE SCALE GENOMIC DNA]</scope>
    <source>
        <strain evidence="1 2">VKM Ac-2538</strain>
    </source>
</reference>
<dbReference type="Proteomes" id="UP000295818">
    <property type="component" value="Unassembled WGS sequence"/>
</dbReference>
<protein>
    <submittedName>
        <fullName evidence="1">Uncharacterized protein</fullName>
    </submittedName>
</protein>
<dbReference type="RefSeq" id="WP_158292925.1">
    <property type="nucleotide sequence ID" value="NZ_SLWM01000010.1"/>
</dbReference>
<gene>
    <name evidence="1" type="ORF">EV644_110217</name>
</gene>
<comment type="caution">
    <text evidence="1">The sequence shown here is derived from an EMBL/GenBank/DDBJ whole genome shotgun (WGS) entry which is preliminary data.</text>
</comment>